<dbReference type="AlphaFoldDB" id="A0A067MPC1"/>
<evidence type="ECO:0000256" key="3">
    <source>
        <dbReference type="ARBA" id="ARBA00009678"/>
    </source>
</evidence>
<dbReference type="FunCoup" id="A0A067MPC1">
    <property type="interactions" value="226"/>
</dbReference>
<dbReference type="InterPro" id="IPR036691">
    <property type="entry name" value="Endo/exonu/phosph_ase_sf"/>
</dbReference>
<evidence type="ECO:0000313" key="11">
    <source>
        <dbReference type="Proteomes" id="UP000027195"/>
    </source>
</evidence>
<dbReference type="Pfam" id="PF22669">
    <property type="entry name" value="Exo_endo_phos2"/>
    <property type="match status" value="1"/>
</dbReference>
<dbReference type="PANTHER" id="PTHR11200:SF257">
    <property type="entry name" value="PHOSPHOINOSITIDE 5-PHOSPHATASE"/>
    <property type="match status" value="1"/>
</dbReference>
<reference evidence="11" key="1">
    <citation type="journal article" date="2014" name="Proc. Natl. Acad. Sci. U.S.A.">
        <title>Extensive sampling of basidiomycete genomes demonstrates inadequacy of the white-rot/brown-rot paradigm for wood decay fungi.</title>
        <authorList>
            <person name="Riley R."/>
            <person name="Salamov A.A."/>
            <person name="Brown D.W."/>
            <person name="Nagy L.G."/>
            <person name="Floudas D."/>
            <person name="Held B.W."/>
            <person name="Levasseur A."/>
            <person name="Lombard V."/>
            <person name="Morin E."/>
            <person name="Otillar R."/>
            <person name="Lindquist E.A."/>
            <person name="Sun H."/>
            <person name="LaButti K.M."/>
            <person name="Schmutz J."/>
            <person name="Jabbour D."/>
            <person name="Luo H."/>
            <person name="Baker S.E."/>
            <person name="Pisabarro A.G."/>
            <person name="Walton J.D."/>
            <person name="Blanchette R.A."/>
            <person name="Henrissat B."/>
            <person name="Martin F."/>
            <person name="Cullen D."/>
            <person name="Hibbett D.S."/>
            <person name="Grigoriev I.V."/>
        </authorList>
    </citation>
    <scope>NUCLEOTIDE SEQUENCE [LARGE SCALE GENOMIC DNA]</scope>
    <source>
        <strain evidence="11">FD-172 SS1</strain>
    </source>
</reference>
<gene>
    <name evidence="10" type="ORF">BOTBODRAFT_160330</name>
</gene>
<comment type="similarity">
    <text evidence="3">In the central section; belongs to the inositol 1,4,5-trisphosphate 5-phosphatase family.</text>
</comment>
<dbReference type="Pfam" id="PF02383">
    <property type="entry name" value="Syja_N"/>
    <property type="match status" value="1"/>
</dbReference>
<dbReference type="EMBL" id="KL198042">
    <property type="protein sequence ID" value="KDQ13727.1"/>
    <property type="molecule type" value="Genomic_DNA"/>
</dbReference>
<comment type="subcellular location">
    <subcellularLocation>
        <location evidence="1">Cytoplasm</location>
    </subcellularLocation>
</comment>
<dbReference type="EC" id="3.1.3.36" evidence="4"/>
<evidence type="ECO:0000259" key="9">
    <source>
        <dbReference type="PROSITE" id="PS50275"/>
    </source>
</evidence>
<sequence>MHLYLRGSPRALILVTSSDDERKACPPRALVLRPAEGKTSSQAVIESLPKDQVDLSSAVRLTSKEVYGCLGLINIANDIFLAVVTAVSLIGNLRPGASYPSQHISRILEVSFYGLNTNTYDDLPVDGAAARFAHSNQTGAIPKEQYVQQPAQPPISDHPCAPLVKILAAGTFYYTPTPQWDLSTRLGKDGEASKDISYFDGRFVWNEFIVRSLLDFREGLDEKEREELDMCQFIILATQGYVGLFTIPLPVSPSRGAPEIGTLALISRLGWKRAGTRFNTRGVDDDGNCANFVETETIFSTQEISYSYVQIRGSIPLFWEQQGLQTFGHRIQITRPQLASQPAFERHMTQLLDEYAAVHVVNLLGVKENEQILSGAYSQHLRAMLASGHENIWMTNFDFHNAVRTGGHDSTMGIKRTPGVRTNIDNFGFTAIDLRTGQIVAEQRGVFRTNCLDCLDSTNFVQDILSRATLEQYLFNTYLGVTSWERLWSYHGELWAENGDALSRIYAGTGALNTGFTRSGKRTWGGLLSDMTKSVSRAYINNFQDKGKQSAIDMFLGNFMNQKIVTIYDPIHDFVRSALAKRLPEYSTTRKCSIFVGTWNLNGRSPSESLIPWLFPLTSNSEPDMMVLGFQEIVPPTAQQIMQTDPEKLRTWETVIMTTLAKRPNKTAEYLILRSEQLVGTALILLVKSELTGVIRNVEATTRKTGLRGMSGDKGAVGIRLEYYDTSFCFITAHLAAGHTNVEERNDDYHTIVNGLSFQRGKTIGSHDCVIWAADTNYCINLENEQVRALAMQNDLDSLLAADQLREAMDSQVAFIGYEEGVVLFRPTYPYNLFSDEYDTSEKMRIPAWTDRVLYRGESLKLVMYSRAELGGSNHRPVYALFHAQVRKVDVAKRTALSQQLLKSVMSSITTHEKQDEQLTFSNVNLPPPSLEEPAWRDGPVSYAMQNESVELLKLLIKPLLVRRFKKDILRFMAGLRNDLMSPTLARDIRQRKLEILQIIYSRTGVFPGSPDLQEYEVKRLSISGQGGFGECYRGTFLGEFDVALKCLRTPADKTARSAKRMKKRF</sequence>
<organism evidence="10 11">
    <name type="scientific">Botryobasidium botryosum (strain FD-172 SS1)</name>
    <dbReference type="NCBI Taxonomy" id="930990"/>
    <lineage>
        <taxon>Eukaryota</taxon>
        <taxon>Fungi</taxon>
        <taxon>Dikarya</taxon>
        <taxon>Basidiomycota</taxon>
        <taxon>Agaricomycotina</taxon>
        <taxon>Agaricomycetes</taxon>
        <taxon>Cantharellales</taxon>
        <taxon>Botryobasidiaceae</taxon>
        <taxon>Botryobasidium</taxon>
    </lineage>
</organism>
<dbReference type="Proteomes" id="UP000027195">
    <property type="component" value="Unassembled WGS sequence"/>
</dbReference>
<evidence type="ECO:0000256" key="1">
    <source>
        <dbReference type="ARBA" id="ARBA00004496"/>
    </source>
</evidence>
<evidence type="ECO:0000256" key="7">
    <source>
        <dbReference type="ARBA" id="ARBA00022801"/>
    </source>
</evidence>
<dbReference type="FunFam" id="3.60.10.10:FF:000029">
    <property type="entry name" value="Inositol polyphosphate 5-phosphatase"/>
    <property type="match status" value="1"/>
</dbReference>
<keyword evidence="11" id="KW-1185">Reference proteome</keyword>
<dbReference type="GO" id="GO:0015031">
    <property type="term" value="P:protein transport"/>
    <property type="evidence" value="ECO:0007669"/>
    <property type="project" value="UniProtKB-KW"/>
</dbReference>
<dbReference type="PANTHER" id="PTHR11200">
    <property type="entry name" value="INOSITOL 5-PHOSPHATASE"/>
    <property type="match status" value="1"/>
</dbReference>
<evidence type="ECO:0000256" key="5">
    <source>
        <dbReference type="ARBA" id="ARBA00022448"/>
    </source>
</evidence>
<keyword evidence="7" id="KW-0378">Hydrolase</keyword>
<dbReference type="Gene3D" id="3.60.10.10">
    <property type="entry name" value="Endonuclease/exonuclease/phosphatase"/>
    <property type="match status" value="1"/>
</dbReference>
<dbReference type="GO" id="GO:0016020">
    <property type="term" value="C:membrane"/>
    <property type="evidence" value="ECO:0007669"/>
    <property type="project" value="TreeGrafter"/>
</dbReference>
<proteinExistence type="inferred from homology"/>
<keyword evidence="8" id="KW-0653">Protein transport</keyword>
<dbReference type="InterPro" id="IPR000300">
    <property type="entry name" value="IPPc"/>
</dbReference>
<evidence type="ECO:0000256" key="6">
    <source>
        <dbReference type="ARBA" id="ARBA00022490"/>
    </source>
</evidence>
<dbReference type="InterPro" id="IPR046985">
    <property type="entry name" value="IP5"/>
</dbReference>
<comment type="similarity">
    <text evidence="2">Belongs to the synaptojanin family.</text>
</comment>
<keyword evidence="6" id="KW-0963">Cytoplasm</keyword>
<dbReference type="GO" id="GO:0004439">
    <property type="term" value="F:phosphatidylinositol-4,5-bisphosphate 5-phosphatase activity"/>
    <property type="evidence" value="ECO:0007669"/>
    <property type="project" value="UniProtKB-EC"/>
</dbReference>
<dbReference type="HOGENOM" id="CLU_003016_2_1_1"/>
<evidence type="ECO:0000256" key="2">
    <source>
        <dbReference type="ARBA" id="ARBA00008943"/>
    </source>
</evidence>
<name>A0A067MPC1_BOTB1</name>
<accession>A0A067MPC1</accession>
<evidence type="ECO:0000256" key="4">
    <source>
        <dbReference type="ARBA" id="ARBA00013044"/>
    </source>
</evidence>
<protein>
    <recommendedName>
        <fullName evidence="4">phosphoinositide 5-phosphatase</fullName>
        <ecNumber evidence="4">3.1.3.36</ecNumber>
    </recommendedName>
</protein>
<dbReference type="OrthoDB" id="405996at2759"/>
<feature type="domain" description="SAC" evidence="9">
    <location>
        <begin position="163"/>
        <end position="508"/>
    </location>
</feature>
<dbReference type="SUPFAM" id="SSF56219">
    <property type="entry name" value="DNase I-like"/>
    <property type="match status" value="1"/>
</dbReference>
<dbReference type="GO" id="GO:0043813">
    <property type="term" value="F:phosphatidylinositol-3,5-bisphosphate 5-phosphatase activity"/>
    <property type="evidence" value="ECO:0007669"/>
    <property type="project" value="TreeGrafter"/>
</dbReference>
<dbReference type="GO" id="GO:0046856">
    <property type="term" value="P:phosphatidylinositol dephosphorylation"/>
    <property type="evidence" value="ECO:0007669"/>
    <property type="project" value="InterPro"/>
</dbReference>
<keyword evidence="5" id="KW-0813">Transport</keyword>
<evidence type="ECO:0000256" key="8">
    <source>
        <dbReference type="ARBA" id="ARBA00022927"/>
    </source>
</evidence>
<dbReference type="InParanoid" id="A0A067MPC1"/>
<evidence type="ECO:0000313" key="10">
    <source>
        <dbReference type="EMBL" id="KDQ13727.1"/>
    </source>
</evidence>
<dbReference type="InterPro" id="IPR002013">
    <property type="entry name" value="SAC_dom"/>
</dbReference>
<dbReference type="STRING" id="930990.A0A067MPC1"/>
<dbReference type="SMART" id="SM00128">
    <property type="entry name" value="IPPc"/>
    <property type="match status" value="1"/>
</dbReference>
<dbReference type="GO" id="GO:0005737">
    <property type="term" value="C:cytoplasm"/>
    <property type="evidence" value="ECO:0007669"/>
    <property type="project" value="UniProtKB-SubCell"/>
</dbReference>
<dbReference type="PROSITE" id="PS50275">
    <property type="entry name" value="SAC"/>
    <property type="match status" value="1"/>
</dbReference>